<organism evidence="14 15">
    <name type="scientific">Enterococcus avium</name>
    <name type="common">Streptococcus avium</name>
    <dbReference type="NCBI Taxonomy" id="33945"/>
    <lineage>
        <taxon>Bacteria</taxon>
        <taxon>Bacillati</taxon>
        <taxon>Bacillota</taxon>
        <taxon>Bacilli</taxon>
        <taxon>Lactobacillales</taxon>
        <taxon>Enterococcaceae</taxon>
        <taxon>Enterococcus</taxon>
    </lineage>
</organism>
<dbReference type="GO" id="GO:0000049">
    <property type="term" value="F:tRNA binding"/>
    <property type="evidence" value="ECO:0007669"/>
    <property type="project" value="InterPro"/>
</dbReference>
<evidence type="ECO:0000256" key="7">
    <source>
        <dbReference type="ARBA" id="ARBA00022840"/>
    </source>
</evidence>
<dbReference type="InterPro" id="IPR008925">
    <property type="entry name" value="aa_tRNA-synth_I_cd-bd_sf"/>
</dbReference>
<dbReference type="SUPFAM" id="SSF48163">
    <property type="entry name" value="An anticodon-binding domain of class I aminoacyl-tRNA synthetases"/>
    <property type="match status" value="1"/>
</dbReference>
<dbReference type="GO" id="GO:0008270">
    <property type="term" value="F:zinc ion binding"/>
    <property type="evidence" value="ECO:0007669"/>
    <property type="project" value="InterPro"/>
</dbReference>
<dbReference type="InterPro" id="IPR014729">
    <property type="entry name" value="Rossmann-like_a/b/a_fold"/>
</dbReference>
<dbReference type="Pfam" id="PF19269">
    <property type="entry name" value="Anticodon_2"/>
    <property type="match status" value="1"/>
</dbReference>
<protein>
    <recommendedName>
        <fullName evidence="11">Glutamate--tRNA ligase</fullName>
        <ecNumber evidence="11">6.1.1.17</ecNumber>
    </recommendedName>
    <alternativeName>
        <fullName evidence="11">Glutamyl-tRNA synthetase</fullName>
        <shortName evidence="11">GluRS</shortName>
    </alternativeName>
</protein>
<keyword evidence="6 11" id="KW-0547">Nucleotide-binding</keyword>
<keyword evidence="5 11" id="KW-0436">Ligase</keyword>
<dbReference type="InterPro" id="IPR020751">
    <property type="entry name" value="aa-tRNA-synth_I_codon-bd_sub2"/>
</dbReference>
<keyword evidence="4 11" id="KW-0963">Cytoplasm</keyword>
<evidence type="ECO:0000256" key="2">
    <source>
        <dbReference type="ARBA" id="ARBA00007894"/>
    </source>
</evidence>
<comment type="caution">
    <text evidence="14">The sequence shown here is derived from an EMBL/GenBank/DDBJ whole genome shotgun (WGS) entry which is preliminary data.</text>
</comment>
<dbReference type="Proteomes" id="UP000288388">
    <property type="component" value="Unassembled WGS sequence"/>
</dbReference>
<proteinExistence type="inferred from homology"/>
<evidence type="ECO:0000256" key="3">
    <source>
        <dbReference type="ARBA" id="ARBA00011245"/>
    </source>
</evidence>
<dbReference type="PANTHER" id="PTHR43311">
    <property type="entry name" value="GLUTAMATE--TRNA LIGASE"/>
    <property type="match status" value="1"/>
</dbReference>
<evidence type="ECO:0000259" key="12">
    <source>
        <dbReference type="Pfam" id="PF00749"/>
    </source>
</evidence>
<accession>A0A437UKH2</accession>
<sequence length="503" mass="57790">MKKDKVEVTGDVRVRYAPSPTGFLHLGNAQSALFNYLFAKHYKGTWVLRIEDTDLKRNVPHGEESQMENLHWLGIDWDEGPDKPKVEFAPYHQKDRVNLYHKYVQQLLDAGLAYKDYATEEELKELHDQQIEAKIAPHYDGRWYGATEEQIKQAEAEGRKPTVRLHLPEDHVYGWDDMIKGRVEFNSDNIGGDFIIEKSNGMATYNFAVVIDDYLMKMTHVLRGDDHIANTPKQIAVYEALGIPQPLFGHITLIYSLDTHKKLSKRDKNTLQFISQYRKYGYLNEALLNFIAFLGWSPVGEKELFTRDELIEAYDINRMSASPAYFDQKKLDWTNAEYIKKTSVDELTRRIMLLVDAAETDVAEQLKAIGIENDLDFVKKVVDIYHTEAKTLMTFMEKILFIKNANQVTFTYTDLAEFDSEGVKQILTTMSEKLKDDSEPVDYPAILSAVQAETGQKGRKLYMPLNVVFTDSKSAPQITDIMSVMSKETVQHLIDNALAFLNK</sequence>
<feature type="domain" description="Glutamyl/glutaminyl-tRNA synthetase class Ib catalytic" evidence="12">
    <location>
        <begin position="12"/>
        <end position="333"/>
    </location>
</feature>
<keyword evidence="9 11" id="KW-0030">Aminoacyl-tRNA synthetase</keyword>
<dbReference type="EMBL" id="RYZS01000001">
    <property type="protein sequence ID" value="RVU94051.1"/>
    <property type="molecule type" value="Genomic_DNA"/>
</dbReference>
<dbReference type="HAMAP" id="MF_00022">
    <property type="entry name" value="Glu_tRNA_synth_type1"/>
    <property type="match status" value="1"/>
</dbReference>
<dbReference type="InterPro" id="IPR004527">
    <property type="entry name" value="Glu-tRNA-ligase_bac/mito"/>
</dbReference>
<reference evidence="14 15" key="1">
    <citation type="submission" date="2018-12" db="EMBL/GenBank/DDBJ databases">
        <title>A novel vanA-carrying plasmid in a clinical isolate of Enterococcus avium.</title>
        <authorList>
            <person name="Bernasconi O.J."/>
            <person name="Luzzaro F."/>
            <person name="Endimiani A."/>
        </authorList>
    </citation>
    <scope>NUCLEOTIDE SEQUENCE [LARGE SCALE GENOMIC DNA]</scope>
    <source>
        <strain evidence="14 15">LC0559/18</strain>
    </source>
</reference>
<comment type="subcellular location">
    <subcellularLocation>
        <location evidence="1 11">Cytoplasm</location>
    </subcellularLocation>
</comment>
<dbReference type="GO" id="GO:0005829">
    <property type="term" value="C:cytosol"/>
    <property type="evidence" value="ECO:0007669"/>
    <property type="project" value="TreeGrafter"/>
</dbReference>
<dbReference type="InterPro" id="IPR000924">
    <property type="entry name" value="Glu/Gln-tRNA-synth"/>
</dbReference>
<dbReference type="PROSITE" id="PS00178">
    <property type="entry name" value="AA_TRNA_LIGASE_I"/>
    <property type="match status" value="1"/>
</dbReference>
<feature type="domain" description="Aminoacyl-tRNA synthetase class I anticodon-binding" evidence="13">
    <location>
        <begin position="364"/>
        <end position="497"/>
    </location>
</feature>
<dbReference type="InterPro" id="IPR045462">
    <property type="entry name" value="aa-tRNA-synth_I_cd-bd"/>
</dbReference>
<dbReference type="RefSeq" id="WP_127978322.1">
    <property type="nucleotide sequence ID" value="NZ_JAEMPA010000362.1"/>
</dbReference>
<evidence type="ECO:0000256" key="8">
    <source>
        <dbReference type="ARBA" id="ARBA00022917"/>
    </source>
</evidence>
<dbReference type="InterPro" id="IPR049940">
    <property type="entry name" value="GluQ/Sye"/>
</dbReference>
<dbReference type="SUPFAM" id="SSF52374">
    <property type="entry name" value="Nucleotidylyl transferase"/>
    <property type="match status" value="1"/>
</dbReference>
<name>A0A437UKH2_ENTAV</name>
<dbReference type="NCBIfam" id="TIGR00464">
    <property type="entry name" value="gltX_bact"/>
    <property type="match status" value="1"/>
</dbReference>
<comment type="catalytic activity">
    <reaction evidence="10 11">
        <text>tRNA(Glu) + L-glutamate + ATP = L-glutamyl-tRNA(Glu) + AMP + diphosphate</text>
        <dbReference type="Rhea" id="RHEA:23540"/>
        <dbReference type="Rhea" id="RHEA-COMP:9663"/>
        <dbReference type="Rhea" id="RHEA-COMP:9680"/>
        <dbReference type="ChEBI" id="CHEBI:29985"/>
        <dbReference type="ChEBI" id="CHEBI:30616"/>
        <dbReference type="ChEBI" id="CHEBI:33019"/>
        <dbReference type="ChEBI" id="CHEBI:78442"/>
        <dbReference type="ChEBI" id="CHEBI:78520"/>
        <dbReference type="ChEBI" id="CHEBI:456215"/>
        <dbReference type="EC" id="6.1.1.17"/>
    </reaction>
</comment>
<evidence type="ECO:0000256" key="4">
    <source>
        <dbReference type="ARBA" id="ARBA00022490"/>
    </source>
</evidence>
<dbReference type="Pfam" id="PF00749">
    <property type="entry name" value="tRNA-synt_1c"/>
    <property type="match status" value="1"/>
</dbReference>
<comment type="subunit">
    <text evidence="3 11">Monomer.</text>
</comment>
<gene>
    <name evidence="11" type="primary">gltX</name>
    <name evidence="14" type="ORF">EK398_03770</name>
</gene>
<dbReference type="GO" id="GO:0004818">
    <property type="term" value="F:glutamate-tRNA ligase activity"/>
    <property type="evidence" value="ECO:0007669"/>
    <property type="project" value="UniProtKB-UniRule"/>
</dbReference>
<feature type="binding site" evidence="11">
    <location>
        <position position="265"/>
    </location>
    <ligand>
        <name>ATP</name>
        <dbReference type="ChEBI" id="CHEBI:30616"/>
    </ligand>
</feature>
<evidence type="ECO:0000256" key="9">
    <source>
        <dbReference type="ARBA" id="ARBA00023146"/>
    </source>
</evidence>
<keyword evidence="7 11" id="KW-0067">ATP-binding</keyword>
<feature type="short sequence motif" description="'KMSKS' region" evidence="11">
    <location>
        <begin position="262"/>
        <end position="266"/>
    </location>
</feature>
<evidence type="ECO:0000256" key="10">
    <source>
        <dbReference type="ARBA" id="ARBA00048351"/>
    </source>
</evidence>
<evidence type="ECO:0000259" key="13">
    <source>
        <dbReference type="Pfam" id="PF19269"/>
    </source>
</evidence>
<dbReference type="PANTHER" id="PTHR43311:SF2">
    <property type="entry name" value="GLUTAMATE--TRNA LIGASE, MITOCHONDRIAL-RELATED"/>
    <property type="match status" value="1"/>
</dbReference>
<evidence type="ECO:0000256" key="5">
    <source>
        <dbReference type="ARBA" id="ARBA00022598"/>
    </source>
</evidence>
<dbReference type="AlphaFoldDB" id="A0A437UKH2"/>
<evidence type="ECO:0000313" key="14">
    <source>
        <dbReference type="EMBL" id="RVU94051.1"/>
    </source>
</evidence>
<dbReference type="GO" id="GO:0006424">
    <property type="term" value="P:glutamyl-tRNA aminoacylation"/>
    <property type="evidence" value="ECO:0007669"/>
    <property type="project" value="UniProtKB-UniRule"/>
</dbReference>
<dbReference type="PRINTS" id="PR00987">
    <property type="entry name" value="TRNASYNTHGLU"/>
</dbReference>
<dbReference type="Gene3D" id="3.40.50.620">
    <property type="entry name" value="HUPs"/>
    <property type="match status" value="1"/>
</dbReference>
<comment type="function">
    <text evidence="11">Catalyzes the attachment of glutamate to tRNA(Glu) in a two-step reaction: glutamate is first activated by ATP to form Glu-AMP and then transferred to the acceptor end of tRNA(Glu).</text>
</comment>
<dbReference type="EC" id="6.1.1.17" evidence="11"/>
<evidence type="ECO:0000313" key="15">
    <source>
        <dbReference type="Proteomes" id="UP000288388"/>
    </source>
</evidence>
<dbReference type="InterPro" id="IPR020058">
    <property type="entry name" value="Glu/Gln-tRNA-synth_Ib_cat-dom"/>
</dbReference>
<dbReference type="InterPro" id="IPR001412">
    <property type="entry name" value="aa-tRNA-synth_I_CS"/>
</dbReference>
<dbReference type="FunFam" id="3.40.50.620:FF:000007">
    <property type="entry name" value="Glutamate--tRNA ligase"/>
    <property type="match status" value="1"/>
</dbReference>
<evidence type="ECO:0000256" key="1">
    <source>
        <dbReference type="ARBA" id="ARBA00004496"/>
    </source>
</evidence>
<dbReference type="CDD" id="cd00808">
    <property type="entry name" value="GluRS_core"/>
    <property type="match status" value="1"/>
</dbReference>
<feature type="short sequence motif" description="'HIGH' region" evidence="11">
    <location>
        <begin position="18"/>
        <end position="28"/>
    </location>
</feature>
<evidence type="ECO:0000256" key="11">
    <source>
        <dbReference type="HAMAP-Rule" id="MF_00022"/>
    </source>
</evidence>
<evidence type="ECO:0000256" key="6">
    <source>
        <dbReference type="ARBA" id="ARBA00022741"/>
    </source>
</evidence>
<dbReference type="Gene3D" id="1.10.10.350">
    <property type="match status" value="1"/>
</dbReference>
<keyword evidence="8 11" id="KW-0648">Protein biosynthesis</keyword>
<dbReference type="GO" id="GO:0005524">
    <property type="term" value="F:ATP binding"/>
    <property type="evidence" value="ECO:0007669"/>
    <property type="project" value="UniProtKB-UniRule"/>
</dbReference>
<comment type="similarity">
    <text evidence="2 11">Belongs to the class-I aminoacyl-tRNA synthetase family. Glutamate--tRNA ligase type 1 subfamily.</text>
</comment>
<dbReference type="InterPro" id="IPR033910">
    <property type="entry name" value="GluRS_core"/>
</dbReference>
<comment type="caution">
    <text evidence="11">Lacks conserved residue(s) required for the propagation of feature annotation.</text>
</comment>